<comment type="caution">
    <text evidence="2">The sequence shown here is derived from an EMBL/GenBank/DDBJ whole genome shotgun (WGS) entry which is preliminary data.</text>
</comment>
<accession>A0AAW5PDL4</accession>
<sequence>MDDKIKGDAPFKIPESTGHSFVQSTPSQSVLSPRFIVQHNQ</sequence>
<proteinExistence type="predicted"/>
<name>A0AAW5PDL4_9BACT</name>
<feature type="compositionally biased region" description="Polar residues" evidence="1">
    <location>
        <begin position="17"/>
        <end position="31"/>
    </location>
</feature>
<evidence type="ECO:0000313" key="3">
    <source>
        <dbReference type="Proteomes" id="UP001155110"/>
    </source>
</evidence>
<gene>
    <name evidence="2" type="ORF">GGP99_003333</name>
</gene>
<dbReference type="AlphaFoldDB" id="A0AAW5PDL4"/>
<protein>
    <submittedName>
        <fullName evidence="2">Uncharacterized protein</fullName>
    </submittedName>
</protein>
<dbReference type="Proteomes" id="UP001155110">
    <property type="component" value="Unassembled WGS sequence"/>
</dbReference>
<organism evidence="2 3">
    <name type="scientific">Salinibacter ruber</name>
    <dbReference type="NCBI Taxonomy" id="146919"/>
    <lineage>
        <taxon>Bacteria</taxon>
        <taxon>Pseudomonadati</taxon>
        <taxon>Rhodothermota</taxon>
        <taxon>Rhodothermia</taxon>
        <taxon>Rhodothermales</taxon>
        <taxon>Salinibacteraceae</taxon>
        <taxon>Salinibacter</taxon>
    </lineage>
</organism>
<evidence type="ECO:0000313" key="2">
    <source>
        <dbReference type="EMBL" id="MCS4159342.1"/>
    </source>
</evidence>
<evidence type="ECO:0000256" key="1">
    <source>
        <dbReference type="SAM" id="MobiDB-lite"/>
    </source>
</evidence>
<dbReference type="EMBL" id="JANTZM010000024">
    <property type="protein sequence ID" value="MCS4159342.1"/>
    <property type="molecule type" value="Genomic_DNA"/>
</dbReference>
<reference evidence="2" key="1">
    <citation type="submission" date="2022-08" db="EMBL/GenBank/DDBJ databases">
        <title>Genomic Encyclopedia of Type Strains, Phase V (KMG-V): Genome sequencing to study the core and pangenomes of soil and plant-associated prokaryotes.</title>
        <authorList>
            <person name="Whitman W."/>
        </authorList>
    </citation>
    <scope>NUCLEOTIDE SEQUENCE</scope>
    <source>
        <strain evidence="2">SP3002</strain>
    </source>
</reference>
<feature type="region of interest" description="Disordered" evidence="1">
    <location>
        <begin position="1"/>
        <end position="41"/>
    </location>
</feature>